<feature type="region of interest" description="Disordered" evidence="1">
    <location>
        <begin position="99"/>
        <end position="268"/>
    </location>
</feature>
<reference evidence="3" key="1">
    <citation type="submission" date="2025-08" db="UniProtKB">
        <authorList>
            <consortium name="RefSeq"/>
        </authorList>
    </citation>
    <scope>IDENTIFICATION</scope>
    <source>
        <tissue evidence="3">Blood</tissue>
    </source>
</reference>
<name>A0A6P9FA49_ZALCA</name>
<evidence type="ECO:0000313" key="2">
    <source>
        <dbReference type="Proteomes" id="UP000515165"/>
    </source>
</evidence>
<protein>
    <submittedName>
        <fullName evidence="3">Collagen alpha-1(I) chain-like</fullName>
    </submittedName>
</protein>
<proteinExistence type="predicted"/>
<dbReference type="KEGG" id="zca:118356754"/>
<dbReference type="OrthoDB" id="10673239at2759"/>
<feature type="compositionally biased region" description="Basic and acidic residues" evidence="1">
    <location>
        <begin position="53"/>
        <end position="65"/>
    </location>
</feature>
<dbReference type="Proteomes" id="UP000515165">
    <property type="component" value="Chromosome 2"/>
</dbReference>
<accession>A0A6P9FA49</accession>
<feature type="compositionally biased region" description="Low complexity" evidence="1">
    <location>
        <begin position="69"/>
        <end position="80"/>
    </location>
</feature>
<evidence type="ECO:0000256" key="1">
    <source>
        <dbReference type="SAM" id="MobiDB-lite"/>
    </source>
</evidence>
<feature type="compositionally biased region" description="Pro residues" evidence="1">
    <location>
        <begin position="162"/>
        <end position="173"/>
    </location>
</feature>
<sequence length="268" mass="28101">MDCCAPGLLQEGGKGTRDTTPGRPETRRRAPGRDSPRSRRLASSPARVGGKVGRQEERRDERGEGAQKPAPDLRAPRLLPHSALRFRLWRVRRGVCGRAGARVPSSGPPPPGSAGVLAGPREPRGRHSTPGGARCSAPPARAGTMEPKLVPRRRGGGGEGSRPPPGVSRPCGPPLRNRAAAPHASRRPGSIALRGPRRHGAPDCSTRTVRPAGRPSDRRKVLGLRGFSSCGARSLPGKVRSPQCAKRSLGPVGTLPPSCPHSPGSSAR</sequence>
<organism evidence="2 3">
    <name type="scientific">Zalophus californianus</name>
    <name type="common">California sealion</name>
    <dbReference type="NCBI Taxonomy" id="9704"/>
    <lineage>
        <taxon>Eukaryota</taxon>
        <taxon>Metazoa</taxon>
        <taxon>Chordata</taxon>
        <taxon>Craniata</taxon>
        <taxon>Vertebrata</taxon>
        <taxon>Euteleostomi</taxon>
        <taxon>Mammalia</taxon>
        <taxon>Eutheria</taxon>
        <taxon>Laurasiatheria</taxon>
        <taxon>Carnivora</taxon>
        <taxon>Caniformia</taxon>
        <taxon>Pinnipedia</taxon>
        <taxon>Otariidae</taxon>
        <taxon>Zalophus</taxon>
    </lineage>
</organism>
<gene>
    <name evidence="3" type="primary">LOC118356754</name>
</gene>
<evidence type="ECO:0000313" key="3">
    <source>
        <dbReference type="RefSeq" id="XP_035582256.1"/>
    </source>
</evidence>
<keyword evidence="2" id="KW-1185">Reference proteome</keyword>
<feature type="region of interest" description="Disordered" evidence="1">
    <location>
        <begin position="1"/>
        <end position="84"/>
    </location>
</feature>
<feature type="compositionally biased region" description="Basic and acidic residues" evidence="1">
    <location>
        <begin position="24"/>
        <end position="37"/>
    </location>
</feature>
<dbReference type="GeneID" id="118356754"/>
<dbReference type="AlphaFoldDB" id="A0A6P9FA49"/>
<dbReference type="RefSeq" id="XP_035582256.1">
    <property type="nucleotide sequence ID" value="XM_035726363.1"/>
</dbReference>